<dbReference type="GO" id="GO:0005576">
    <property type="term" value="C:extracellular region"/>
    <property type="evidence" value="ECO:0007669"/>
    <property type="project" value="UniProtKB-SubCell"/>
</dbReference>
<dbReference type="OrthoDB" id="9802553at2"/>
<evidence type="ECO:0000256" key="2">
    <source>
        <dbReference type="ARBA" id="ARBA00004613"/>
    </source>
</evidence>
<organism evidence="12 13">
    <name type="scientific">Edwardsiella hoshinae</name>
    <dbReference type="NCBI Taxonomy" id="93378"/>
    <lineage>
        <taxon>Bacteria</taxon>
        <taxon>Pseudomonadati</taxon>
        <taxon>Pseudomonadota</taxon>
        <taxon>Gammaproteobacteria</taxon>
        <taxon>Enterobacterales</taxon>
        <taxon>Hafniaceae</taxon>
        <taxon>Edwardsiella</taxon>
    </lineage>
</organism>
<comment type="subcellular location">
    <subcellularLocation>
        <location evidence="1 7">Bacterial flagellum</location>
    </subcellularLocation>
    <subcellularLocation>
        <location evidence="2 7">Secreted</location>
    </subcellularLocation>
</comment>
<evidence type="ECO:0000259" key="10">
    <source>
        <dbReference type="Pfam" id="PF21158"/>
    </source>
</evidence>
<proteinExistence type="inferred from homology"/>
<evidence type="ECO:0000313" key="12">
    <source>
        <dbReference type="EMBL" id="STC89678.1"/>
    </source>
</evidence>
<dbReference type="Pfam" id="PF22638">
    <property type="entry name" value="FlgK_D1"/>
    <property type="match status" value="1"/>
</dbReference>
<dbReference type="PANTHER" id="PTHR30033">
    <property type="entry name" value="FLAGELLAR HOOK-ASSOCIATED PROTEIN 1"/>
    <property type="match status" value="1"/>
</dbReference>
<gene>
    <name evidence="7 12" type="primary">flgK</name>
    <name evidence="12" type="ORF">NCTC12121_02285</name>
</gene>
<dbReference type="Pfam" id="PF06429">
    <property type="entry name" value="Flg_bbr_C"/>
    <property type="match status" value="1"/>
</dbReference>
<dbReference type="AlphaFoldDB" id="A0A376DHV6"/>
<protein>
    <recommendedName>
        <fullName evidence="4 7">Flagellar hook-associated protein 1</fullName>
        <shortName evidence="7">HAP1</shortName>
    </recommendedName>
</protein>
<dbReference type="Pfam" id="PF21158">
    <property type="entry name" value="flgK_1st_1"/>
    <property type="match status" value="1"/>
</dbReference>
<evidence type="ECO:0000256" key="1">
    <source>
        <dbReference type="ARBA" id="ARBA00004365"/>
    </source>
</evidence>
<dbReference type="EMBL" id="UFXZ01000001">
    <property type="protein sequence ID" value="STC89678.1"/>
    <property type="molecule type" value="Genomic_DNA"/>
</dbReference>
<feature type="domain" description="Flagellar basal-body/hook protein C-terminal" evidence="9">
    <location>
        <begin position="512"/>
        <end position="550"/>
    </location>
</feature>
<dbReference type="PANTHER" id="PTHR30033:SF1">
    <property type="entry name" value="FLAGELLAR HOOK-ASSOCIATED PROTEIN 1"/>
    <property type="match status" value="1"/>
</dbReference>
<keyword evidence="12" id="KW-0966">Cell projection</keyword>
<evidence type="ECO:0000256" key="3">
    <source>
        <dbReference type="ARBA" id="ARBA00009677"/>
    </source>
</evidence>
<feature type="domain" description="Flagellar basal body rod protein N-terminal" evidence="8">
    <location>
        <begin position="5"/>
        <end position="34"/>
    </location>
</feature>
<dbReference type="SUPFAM" id="SSF64518">
    <property type="entry name" value="Phase 1 flagellin"/>
    <property type="match status" value="1"/>
</dbReference>
<dbReference type="InterPro" id="IPR053927">
    <property type="entry name" value="FlgK_helical"/>
</dbReference>
<feature type="domain" description="Flagellar hook-associated protein 1 D2-like" evidence="10">
    <location>
        <begin position="334"/>
        <end position="415"/>
    </location>
</feature>
<evidence type="ECO:0000256" key="5">
    <source>
        <dbReference type="ARBA" id="ARBA00022525"/>
    </source>
</evidence>
<dbReference type="NCBIfam" id="TIGR02492">
    <property type="entry name" value="flgK_ends"/>
    <property type="match status" value="1"/>
</dbReference>
<evidence type="ECO:0000256" key="4">
    <source>
        <dbReference type="ARBA" id="ARBA00016244"/>
    </source>
</evidence>
<dbReference type="PRINTS" id="PR01005">
    <property type="entry name" value="FLGHOOKAP1"/>
</dbReference>
<accession>A0A376DHV6</accession>
<dbReference type="GO" id="GO:0005198">
    <property type="term" value="F:structural molecule activity"/>
    <property type="evidence" value="ECO:0007669"/>
    <property type="project" value="UniProtKB-UniRule"/>
</dbReference>
<evidence type="ECO:0000256" key="7">
    <source>
        <dbReference type="RuleBase" id="RU362065"/>
    </source>
</evidence>
<evidence type="ECO:0000313" key="13">
    <source>
        <dbReference type="Proteomes" id="UP000255248"/>
    </source>
</evidence>
<dbReference type="InterPro" id="IPR001444">
    <property type="entry name" value="Flag_bb_rod_N"/>
</dbReference>
<dbReference type="STRING" id="93378.A9798_10540"/>
<feature type="domain" description="Flagellar hook-associated protein FlgK helical" evidence="11">
    <location>
        <begin position="92"/>
        <end position="326"/>
    </location>
</feature>
<dbReference type="GO" id="GO:0044780">
    <property type="term" value="P:bacterial-type flagellum assembly"/>
    <property type="evidence" value="ECO:0007669"/>
    <property type="project" value="InterPro"/>
</dbReference>
<dbReference type="Proteomes" id="UP000255248">
    <property type="component" value="Unassembled WGS sequence"/>
</dbReference>
<keyword evidence="5 7" id="KW-0964">Secreted</keyword>
<evidence type="ECO:0000259" key="8">
    <source>
        <dbReference type="Pfam" id="PF00460"/>
    </source>
</evidence>
<name>A0A376DHV6_9GAMM</name>
<sequence>MANLINNAMSGLSAAQTALAVTSNNINNVYTAGYNRQSVSFVENNGTSTPAGFIGNGVVVSGINREYNQFVVNQLRQGQSTLATTTTYHQQISQIDDLLADSTNSLSANMQNFFKNLQNLVSYPSDSAARQTVISNANGLTAQFKSTDAYLRNLESNANQTVSNNAEQINDYAKQIAHLNNRISELTGASGGTAPNDLLDLRDRMASELNQIVNVDISMQDGAMNVSFAGGLSLVQGGDAYSVKAVPSSSDPSRTTLAYDRGNGLSEVPEARISGGSLAGVYRFRSEALDNTRNQLGQIALSMANAFNQVQAEGVDLNGDKGGDLFGFAQPESLSNRNNTSDASLSASYDNIAEVQATDYRVDFKGGKWNITRLADGSQQTVAPVTEGGQQVLKFDGLKVNISKTPADNDSFKLRTTSTVVSGFEVKISDPAKIAAASLASGSGKDPEVGDNTNAQKMLDLQNKKLVGGKATLSGAYAGLVGTIGNQTNSAKVDSKAQENVVKQLTKVQQSVSGVNLDEEYGDLVRFQQYYMANAQVIQTATSMFNALLDIR</sequence>
<comment type="similarity">
    <text evidence="3 7">Belongs to the flagella basal body rod proteins family.</text>
</comment>
<evidence type="ECO:0000259" key="11">
    <source>
        <dbReference type="Pfam" id="PF22638"/>
    </source>
</evidence>
<keyword evidence="6 7" id="KW-0975">Bacterial flagellum</keyword>
<dbReference type="InterPro" id="IPR010930">
    <property type="entry name" value="Flg_bb/hook_C_dom"/>
</dbReference>
<dbReference type="GO" id="GO:0009424">
    <property type="term" value="C:bacterial-type flagellum hook"/>
    <property type="evidence" value="ECO:0007669"/>
    <property type="project" value="UniProtKB-UniRule"/>
</dbReference>
<dbReference type="InterPro" id="IPR002371">
    <property type="entry name" value="FlgK"/>
</dbReference>
<dbReference type="InterPro" id="IPR049119">
    <property type="entry name" value="FlgK_D2-like"/>
</dbReference>
<dbReference type="RefSeq" id="WP_024524342.1">
    <property type="nucleotide sequence ID" value="NZ_CP065626.1"/>
</dbReference>
<evidence type="ECO:0000259" key="9">
    <source>
        <dbReference type="Pfam" id="PF06429"/>
    </source>
</evidence>
<keyword evidence="12" id="KW-0282">Flagellum</keyword>
<dbReference type="Pfam" id="PF00460">
    <property type="entry name" value="Flg_bb_rod"/>
    <property type="match status" value="1"/>
</dbReference>
<evidence type="ECO:0000256" key="6">
    <source>
        <dbReference type="ARBA" id="ARBA00023143"/>
    </source>
</evidence>
<reference evidence="12 13" key="1">
    <citation type="submission" date="2018-06" db="EMBL/GenBank/DDBJ databases">
        <authorList>
            <consortium name="Pathogen Informatics"/>
            <person name="Doyle S."/>
        </authorList>
    </citation>
    <scope>NUCLEOTIDE SEQUENCE [LARGE SCALE GENOMIC DNA]</scope>
    <source>
        <strain evidence="12 13">NCTC12121</strain>
    </source>
</reference>
<keyword evidence="12" id="KW-0969">Cilium</keyword>